<keyword evidence="2" id="KW-1185">Reference proteome</keyword>
<dbReference type="EMBL" id="JPKZ01000579">
    <property type="protein sequence ID" value="KHN86587.1"/>
    <property type="molecule type" value="Genomic_DNA"/>
</dbReference>
<evidence type="ECO:0000313" key="2">
    <source>
        <dbReference type="Proteomes" id="UP000031036"/>
    </source>
</evidence>
<accession>A0A0B2VZ09</accession>
<dbReference type="Proteomes" id="UP000031036">
    <property type="component" value="Unassembled WGS sequence"/>
</dbReference>
<organism evidence="1 2">
    <name type="scientific">Toxocara canis</name>
    <name type="common">Canine roundworm</name>
    <dbReference type="NCBI Taxonomy" id="6265"/>
    <lineage>
        <taxon>Eukaryota</taxon>
        <taxon>Metazoa</taxon>
        <taxon>Ecdysozoa</taxon>
        <taxon>Nematoda</taxon>
        <taxon>Chromadorea</taxon>
        <taxon>Rhabditida</taxon>
        <taxon>Spirurina</taxon>
        <taxon>Ascaridomorpha</taxon>
        <taxon>Ascaridoidea</taxon>
        <taxon>Toxocaridae</taxon>
        <taxon>Toxocara</taxon>
    </lineage>
</organism>
<protein>
    <submittedName>
        <fullName evidence="1">Uncharacterized protein</fullName>
    </submittedName>
</protein>
<gene>
    <name evidence="1" type="ORF">Tcan_11280</name>
</gene>
<sequence length="156" mass="17612">AKAVERILLRSPGRHYATPTDERPFFRMCLLGGMDRSGRVVQPYQGMDKVTAQSTTGNEHRHRATWVLAFVWGTTRLTPSIYVATWDDLCWRMTVSGAFGSTPRRYIKLPSSKRSGAELNDPLTVVRQHRSSYAPTYMEGASRIVPRTNAKTHMAV</sequence>
<feature type="non-terminal residue" evidence="1">
    <location>
        <position position="1"/>
    </location>
</feature>
<evidence type="ECO:0000313" key="1">
    <source>
        <dbReference type="EMBL" id="KHN86587.1"/>
    </source>
</evidence>
<comment type="caution">
    <text evidence="1">The sequence shown here is derived from an EMBL/GenBank/DDBJ whole genome shotgun (WGS) entry which is preliminary data.</text>
</comment>
<proteinExistence type="predicted"/>
<dbReference type="AlphaFoldDB" id="A0A0B2VZ09"/>
<reference evidence="1 2" key="1">
    <citation type="submission" date="2014-11" db="EMBL/GenBank/DDBJ databases">
        <title>Genetic blueprint of the zoonotic pathogen Toxocara canis.</title>
        <authorList>
            <person name="Zhu X.-Q."/>
            <person name="Korhonen P.K."/>
            <person name="Cai H."/>
            <person name="Young N.D."/>
            <person name="Nejsum P."/>
            <person name="von Samson-Himmelstjerna G."/>
            <person name="Boag P.R."/>
            <person name="Tan P."/>
            <person name="Li Q."/>
            <person name="Min J."/>
            <person name="Yang Y."/>
            <person name="Wang X."/>
            <person name="Fang X."/>
            <person name="Hall R.S."/>
            <person name="Hofmann A."/>
            <person name="Sternberg P.W."/>
            <person name="Jex A.R."/>
            <person name="Gasser R.B."/>
        </authorList>
    </citation>
    <scope>NUCLEOTIDE SEQUENCE [LARGE SCALE GENOMIC DNA]</scope>
    <source>
        <strain evidence="1">PN_DK_2014</strain>
    </source>
</reference>
<name>A0A0B2VZ09_TOXCA</name>